<sequence length="77" mass="8027">MQSTTAATVERRIAPSTTVTAIEITIIAHHEPSSDCTVPPLIISTERDVESPKLVALASKGRDMGTCPPSVPDSIGA</sequence>
<proteinExistence type="predicted"/>
<evidence type="ECO:0000313" key="2">
    <source>
        <dbReference type="Proteomes" id="UP001500707"/>
    </source>
</evidence>
<accession>A0ABP6W262</accession>
<evidence type="ECO:0000313" key="1">
    <source>
        <dbReference type="EMBL" id="GAA3543633.1"/>
    </source>
</evidence>
<organism evidence="1 2">
    <name type="scientific">Streptomyces osmaniensis</name>
    <dbReference type="NCBI Taxonomy" id="593134"/>
    <lineage>
        <taxon>Bacteria</taxon>
        <taxon>Bacillati</taxon>
        <taxon>Actinomycetota</taxon>
        <taxon>Actinomycetes</taxon>
        <taxon>Kitasatosporales</taxon>
        <taxon>Streptomycetaceae</taxon>
        <taxon>Streptomyces</taxon>
    </lineage>
</organism>
<dbReference type="Proteomes" id="UP001500707">
    <property type="component" value="Unassembled WGS sequence"/>
</dbReference>
<dbReference type="EMBL" id="BAABCE010000005">
    <property type="protein sequence ID" value="GAA3543633.1"/>
    <property type="molecule type" value="Genomic_DNA"/>
</dbReference>
<protein>
    <submittedName>
        <fullName evidence="1">Uncharacterized protein</fullName>
    </submittedName>
</protein>
<reference evidence="2" key="1">
    <citation type="journal article" date="2019" name="Int. J. Syst. Evol. Microbiol.">
        <title>The Global Catalogue of Microorganisms (GCM) 10K type strain sequencing project: providing services to taxonomists for standard genome sequencing and annotation.</title>
        <authorList>
            <consortium name="The Broad Institute Genomics Platform"/>
            <consortium name="The Broad Institute Genome Sequencing Center for Infectious Disease"/>
            <person name="Wu L."/>
            <person name="Ma J."/>
        </authorList>
    </citation>
    <scope>NUCLEOTIDE SEQUENCE [LARGE SCALE GENOMIC DNA]</scope>
    <source>
        <strain evidence="2">JCM 17656</strain>
    </source>
</reference>
<keyword evidence="2" id="KW-1185">Reference proteome</keyword>
<name>A0ABP6W262_9ACTN</name>
<comment type="caution">
    <text evidence="1">The sequence shown here is derived from an EMBL/GenBank/DDBJ whole genome shotgun (WGS) entry which is preliminary data.</text>
</comment>
<gene>
    <name evidence="1" type="ORF">GCM10022295_26910</name>
</gene>